<dbReference type="InterPro" id="IPR003788">
    <property type="entry name" value="NDUFAF7"/>
</dbReference>
<keyword evidence="4" id="KW-1185">Reference proteome</keyword>
<dbReference type="InterPro" id="IPR038375">
    <property type="entry name" value="NDUFAF7_sf"/>
</dbReference>
<evidence type="ECO:0000313" key="4">
    <source>
        <dbReference type="Proteomes" id="UP001357223"/>
    </source>
</evidence>
<keyword evidence="2 3" id="KW-0808">Transferase</keyword>
<dbReference type="Pfam" id="PF02636">
    <property type="entry name" value="Methyltransf_28"/>
    <property type="match status" value="1"/>
</dbReference>
<evidence type="ECO:0000256" key="2">
    <source>
        <dbReference type="ARBA" id="ARBA00022679"/>
    </source>
</evidence>
<reference evidence="3 4" key="1">
    <citation type="submission" date="2023-10" db="EMBL/GenBank/DDBJ databases">
        <title>Niallia locisalis sp.nov. isolated from a salt pond sample.</title>
        <authorList>
            <person name="Li X.-J."/>
            <person name="Dong L."/>
        </authorList>
    </citation>
    <scope>NUCLEOTIDE SEQUENCE [LARGE SCALE GENOMIC DNA]</scope>
    <source>
        <strain evidence="3 4">DSM 29761</strain>
    </source>
</reference>
<dbReference type="RefSeq" id="WP_338451642.1">
    <property type="nucleotide sequence ID" value="NZ_CP137640.1"/>
</dbReference>
<dbReference type="PANTHER" id="PTHR12049:SF7">
    <property type="entry name" value="PROTEIN ARGININE METHYLTRANSFERASE NDUFAF7, MITOCHONDRIAL"/>
    <property type="match status" value="1"/>
</dbReference>
<organism evidence="3 4">
    <name type="scientific">Niallia oryzisoli</name>
    <dbReference type="NCBI Taxonomy" id="1737571"/>
    <lineage>
        <taxon>Bacteria</taxon>
        <taxon>Bacillati</taxon>
        <taxon>Bacillota</taxon>
        <taxon>Bacilli</taxon>
        <taxon>Bacillales</taxon>
        <taxon>Bacillaceae</taxon>
        <taxon>Niallia</taxon>
    </lineage>
</organism>
<dbReference type="GO" id="GO:0008168">
    <property type="term" value="F:methyltransferase activity"/>
    <property type="evidence" value="ECO:0007669"/>
    <property type="project" value="UniProtKB-KW"/>
</dbReference>
<name>A0ABZ2CL83_9BACI</name>
<evidence type="ECO:0000256" key="1">
    <source>
        <dbReference type="ARBA" id="ARBA00022603"/>
    </source>
</evidence>
<dbReference type="InterPro" id="IPR029063">
    <property type="entry name" value="SAM-dependent_MTases_sf"/>
</dbReference>
<dbReference type="Proteomes" id="UP001357223">
    <property type="component" value="Chromosome"/>
</dbReference>
<dbReference type="SUPFAM" id="SSF53335">
    <property type="entry name" value="S-adenosyl-L-methionine-dependent methyltransferases"/>
    <property type="match status" value="1"/>
</dbReference>
<dbReference type="EMBL" id="CP137640">
    <property type="protein sequence ID" value="WVX82747.1"/>
    <property type="molecule type" value="Genomic_DNA"/>
</dbReference>
<proteinExistence type="predicted"/>
<sequence length="353" mass="41240">MMRKFLIDYINEKPLKMISYDEYINLVLYHPRFGYYMKECEKIGRSGDFITSSNISNIMGRTFAKWFASLVKERSITPHFCEIGAGNGRFAQAFLQEWYASDYPKLTYTIIEKSPYHIQLQKEKFEKEWNVQHVDDFANLKDFQGMLFSNELFDALPVHVVTKQQGSLFEVMIAADNGKLIETVCPLSNQKISLFIREHNVMIPEGHRIEIPLHMEKIFSEMEKSFTKGMIVTIDYGYTNEEWQEPIRKDGSLRGYYQHKLIRNVLEYPGEMDITSHIHWDALVNISKKFGIRTIEKKRQDEFLLSIGILDQLESHQDPNPFSEVNKRNRAIRSLIMPSGISPSFDVLVQIKA</sequence>
<protein>
    <submittedName>
        <fullName evidence="3">SAM-dependent methyltransferase</fullName>
        <ecNumber evidence="3">2.1.1.-</ecNumber>
    </submittedName>
</protein>
<keyword evidence="1 3" id="KW-0489">Methyltransferase</keyword>
<accession>A0ABZ2CL83</accession>
<dbReference type="GO" id="GO:0032259">
    <property type="term" value="P:methylation"/>
    <property type="evidence" value="ECO:0007669"/>
    <property type="project" value="UniProtKB-KW"/>
</dbReference>
<evidence type="ECO:0000313" key="3">
    <source>
        <dbReference type="EMBL" id="WVX82747.1"/>
    </source>
</evidence>
<gene>
    <name evidence="3" type="ORF">R4Z09_07120</name>
</gene>
<dbReference type="Gene3D" id="3.40.50.12710">
    <property type="match status" value="1"/>
</dbReference>
<dbReference type="PANTHER" id="PTHR12049">
    <property type="entry name" value="PROTEIN ARGININE METHYLTRANSFERASE NDUFAF7, MITOCHONDRIAL"/>
    <property type="match status" value="1"/>
</dbReference>
<dbReference type="EC" id="2.1.1.-" evidence="3"/>